<sequence>MKLSIYNSLTRRVEVFEPLNPPRVTMYVCGITAYDSSHLGHARSAVIFDVLYRLLKFLGYEVIYVRNITDIDDKIINRANKEGIDWRELTDKYTREYQEEMERLGVLKPSYEPKASEHISEMIEIIERLIKKGLAYVSDGDVYFSVEKFPQYGKLSGRKLEEMLTGVRIDPSERKRNPLDFALWKSAKPGEPYWESPWGYGRPGWHIECSAMSLKYLGETIDIHGGGLDLIFPHHENEIAQSEGATGKPFVRYFIHHGLITVNGEKMSKSLGNFVTTSYLLEKYHPEVIRAFLLSKHYRSPLDYSEKGIKEMEKAIYRMYETFYWIKKAKPKKEGPSSKERIKGVIEAYQGFKEKFLESLLEDLNTAQAMGFLFSLEGELYNFIRKFSDLTSEEIKTLEEILKELQKLSGELLGFGHSDPEEFFKIERERKLKRLGKSFEEVEKLIETRFKARKEKNFELADRIREELKELGIQLKDTKEETFWYVE</sequence>
<dbReference type="GO" id="GO:0005829">
    <property type="term" value="C:cytosol"/>
    <property type="evidence" value="ECO:0007669"/>
    <property type="project" value="TreeGrafter"/>
</dbReference>
<dbReference type="GO" id="GO:0005524">
    <property type="term" value="F:ATP binding"/>
    <property type="evidence" value="ECO:0007669"/>
    <property type="project" value="UniProtKB-UniRule"/>
</dbReference>
<comment type="subunit">
    <text evidence="3 12">Monomer.</text>
</comment>
<dbReference type="AlphaFoldDB" id="A0A2N7PKA3"/>
<dbReference type="InterPro" id="IPR015803">
    <property type="entry name" value="Cys-tRNA-ligase"/>
</dbReference>
<dbReference type="FunFam" id="3.40.50.620:FF:000009">
    <property type="entry name" value="Cysteine--tRNA ligase"/>
    <property type="match status" value="1"/>
</dbReference>
<dbReference type="SUPFAM" id="SSF52374">
    <property type="entry name" value="Nucleotidylyl transferase"/>
    <property type="match status" value="1"/>
</dbReference>
<keyword evidence="10 12" id="KW-0648">Protein biosynthesis</keyword>
<organism evidence="14 15">
    <name type="scientific">Caldimicrobium thiodismutans</name>
    <dbReference type="NCBI Taxonomy" id="1653476"/>
    <lineage>
        <taxon>Bacteria</taxon>
        <taxon>Pseudomonadati</taxon>
        <taxon>Thermodesulfobacteriota</taxon>
        <taxon>Thermodesulfobacteria</taxon>
        <taxon>Thermodesulfobacteriales</taxon>
        <taxon>Thermodesulfobacteriaceae</taxon>
        <taxon>Caldimicrobium</taxon>
    </lineage>
</organism>
<dbReference type="InterPro" id="IPR032678">
    <property type="entry name" value="tRNA-synt_1_cat_dom"/>
</dbReference>
<dbReference type="Proteomes" id="UP000235731">
    <property type="component" value="Unassembled WGS sequence"/>
</dbReference>
<feature type="binding site" evidence="12">
    <location>
        <position position="29"/>
    </location>
    <ligand>
        <name>Zn(2+)</name>
        <dbReference type="ChEBI" id="CHEBI:29105"/>
    </ligand>
</feature>
<dbReference type="InterPro" id="IPR009080">
    <property type="entry name" value="tRNAsynth_Ia_anticodon-bd"/>
</dbReference>
<keyword evidence="7 12" id="KW-0547">Nucleotide-binding</keyword>
<dbReference type="GO" id="GO:0004817">
    <property type="term" value="F:cysteine-tRNA ligase activity"/>
    <property type="evidence" value="ECO:0007669"/>
    <property type="project" value="UniProtKB-UniRule"/>
</dbReference>
<keyword evidence="4 12" id="KW-0963">Cytoplasm</keyword>
<dbReference type="SMART" id="SM00840">
    <property type="entry name" value="DALR_2"/>
    <property type="match status" value="1"/>
</dbReference>
<evidence type="ECO:0000256" key="1">
    <source>
        <dbReference type="ARBA" id="ARBA00004496"/>
    </source>
</evidence>
<evidence type="ECO:0000256" key="4">
    <source>
        <dbReference type="ARBA" id="ARBA00022490"/>
    </source>
</evidence>
<proteinExistence type="inferred from homology"/>
<evidence type="ECO:0000256" key="9">
    <source>
        <dbReference type="ARBA" id="ARBA00022840"/>
    </source>
</evidence>
<comment type="subcellular location">
    <subcellularLocation>
        <location evidence="1 12">Cytoplasm</location>
    </subcellularLocation>
</comment>
<dbReference type="NCBIfam" id="TIGR00435">
    <property type="entry name" value="cysS"/>
    <property type="match status" value="1"/>
</dbReference>
<dbReference type="InterPro" id="IPR056411">
    <property type="entry name" value="CysS_C"/>
</dbReference>
<accession>A0A2N7PKA3</accession>
<dbReference type="Gene3D" id="3.40.50.620">
    <property type="entry name" value="HUPs"/>
    <property type="match status" value="1"/>
</dbReference>
<evidence type="ECO:0000259" key="13">
    <source>
        <dbReference type="SMART" id="SM00840"/>
    </source>
</evidence>
<gene>
    <name evidence="12" type="primary">cysS</name>
    <name evidence="14" type="ORF">C0197_02250</name>
</gene>
<dbReference type="Pfam" id="PF23493">
    <property type="entry name" value="CysS_C"/>
    <property type="match status" value="1"/>
</dbReference>
<comment type="cofactor">
    <cofactor evidence="12">
        <name>Zn(2+)</name>
        <dbReference type="ChEBI" id="CHEBI:29105"/>
    </cofactor>
    <text evidence="12">Binds 1 zinc ion per subunit.</text>
</comment>
<keyword evidence="5 12" id="KW-0436">Ligase</keyword>
<keyword evidence="11 12" id="KW-0030">Aminoacyl-tRNA synthetase</keyword>
<evidence type="ECO:0000313" key="14">
    <source>
        <dbReference type="EMBL" id="PMP63610.1"/>
    </source>
</evidence>
<dbReference type="GO" id="GO:0006423">
    <property type="term" value="P:cysteinyl-tRNA aminoacylation"/>
    <property type="evidence" value="ECO:0007669"/>
    <property type="project" value="UniProtKB-UniRule"/>
</dbReference>
<evidence type="ECO:0000256" key="10">
    <source>
        <dbReference type="ARBA" id="ARBA00022917"/>
    </source>
</evidence>
<dbReference type="CDD" id="cd00672">
    <property type="entry name" value="CysRS_core"/>
    <property type="match status" value="1"/>
</dbReference>
<dbReference type="Gene3D" id="1.20.120.1910">
    <property type="entry name" value="Cysteine-tRNA ligase, C-terminal anti-codon recognition domain"/>
    <property type="match status" value="1"/>
</dbReference>
<feature type="short sequence motif" description="'KMSKS' region" evidence="12">
    <location>
        <begin position="266"/>
        <end position="270"/>
    </location>
</feature>
<evidence type="ECO:0000256" key="7">
    <source>
        <dbReference type="ARBA" id="ARBA00022741"/>
    </source>
</evidence>
<dbReference type="InterPro" id="IPR014729">
    <property type="entry name" value="Rossmann-like_a/b/a_fold"/>
</dbReference>
<comment type="caution">
    <text evidence="14">The sequence shown here is derived from an EMBL/GenBank/DDBJ whole genome shotgun (WGS) entry which is preliminary data.</text>
</comment>
<dbReference type="GO" id="GO:0008270">
    <property type="term" value="F:zinc ion binding"/>
    <property type="evidence" value="ECO:0007669"/>
    <property type="project" value="UniProtKB-UniRule"/>
</dbReference>
<evidence type="ECO:0000256" key="8">
    <source>
        <dbReference type="ARBA" id="ARBA00022833"/>
    </source>
</evidence>
<keyword evidence="6 12" id="KW-0479">Metal-binding</keyword>
<protein>
    <recommendedName>
        <fullName evidence="12">Cysteine--tRNA ligase</fullName>
        <ecNumber evidence="12">6.1.1.16</ecNumber>
    </recommendedName>
    <alternativeName>
        <fullName evidence="12">Cysteinyl-tRNA synthetase</fullName>
        <shortName evidence="12">CysRS</shortName>
    </alternativeName>
</protein>
<dbReference type="InterPro" id="IPR024909">
    <property type="entry name" value="Cys-tRNA/MSH_ligase"/>
</dbReference>
<dbReference type="SUPFAM" id="SSF47323">
    <property type="entry name" value="Anticodon-binding domain of a subclass of class I aminoacyl-tRNA synthetases"/>
    <property type="match status" value="1"/>
</dbReference>
<dbReference type="HAMAP" id="MF_00041">
    <property type="entry name" value="Cys_tRNA_synth"/>
    <property type="match status" value="1"/>
</dbReference>
<evidence type="ECO:0000256" key="12">
    <source>
        <dbReference type="HAMAP-Rule" id="MF_00041"/>
    </source>
</evidence>
<evidence type="ECO:0000256" key="3">
    <source>
        <dbReference type="ARBA" id="ARBA00011245"/>
    </source>
</evidence>
<feature type="binding site" evidence="12">
    <location>
        <position position="238"/>
    </location>
    <ligand>
        <name>Zn(2+)</name>
        <dbReference type="ChEBI" id="CHEBI:29105"/>
    </ligand>
</feature>
<dbReference type="Pfam" id="PF09190">
    <property type="entry name" value="DALR_2"/>
    <property type="match status" value="1"/>
</dbReference>
<dbReference type="EMBL" id="PNIE01000030">
    <property type="protein sequence ID" value="PMP63610.1"/>
    <property type="molecule type" value="Genomic_DNA"/>
</dbReference>
<dbReference type="EC" id="6.1.1.16" evidence="12"/>
<dbReference type="PRINTS" id="PR00983">
    <property type="entry name" value="TRNASYNTHCYS"/>
</dbReference>
<dbReference type="PANTHER" id="PTHR10890">
    <property type="entry name" value="CYSTEINYL-TRNA SYNTHETASE"/>
    <property type="match status" value="1"/>
</dbReference>
<reference evidence="14 15" key="1">
    <citation type="submission" date="2018-01" db="EMBL/GenBank/DDBJ databases">
        <title>Metagenomic assembled genomes from two thermal pools in the Uzon Caldera, Kamchatka, Russia.</title>
        <authorList>
            <person name="Wilkins L."/>
            <person name="Ettinger C."/>
        </authorList>
    </citation>
    <scope>NUCLEOTIDE SEQUENCE [LARGE SCALE GENOMIC DNA]</scope>
    <source>
        <strain evidence="14">ZAV-15</strain>
    </source>
</reference>
<name>A0A2N7PKA3_9BACT</name>
<keyword evidence="8 12" id="KW-0862">Zinc</keyword>
<evidence type="ECO:0000256" key="6">
    <source>
        <dbReference type="ARBA" id="ARBA00022723"/>
    </source>
</evidence>
<keyword evidence="9 12" id="KW-0067">ATP-binding</keyword>
<feature type="domain" description="Cysteinyl-tRNA synthetase class Ia DALR" evidence="13">
    <location>
        <begin position="355"/>
        <end position="424"/>
    </location>
</feature>
<feature type="binding site" evidence="12">
    <location>
        <position position="234"/>
    </location>
    <ligand>
        <name>Zn(2+)</name>
        <dbReference type="ChEBI" id="CHEBI:29105"/>
    </ligand>
</feature>
<comment type="catalytic activity">
    <reaction evidence="12">
        <text>tRNA(Cys) + L-cysteine + ATP = L-cysteinyl-tRNA(Cys) + AMP + diphosphate</text>
        <dbReference type="Rhea" id="RHEA:17773"/>
        <dbReference type="Rhea" id="RHEA-COMP:9661"/>
        <dbReference type="Rhea" id="RHEA-COMP:9679"/>
        <dbReference type="ChEBI" id="CHEBI:30616"/>
        <dbReference type="ChEBI" id="CHEBI:33019"/>
        <dbReference type="ChEBI" id="CHEBI:35235"/>
        <dbReference type="ChEBI" id="CHEBI:78442"/>
        <dbReference type="ChEBI" id="CHEBI:78517"/>
        <dbReference type="ChEBI" id="CHEBI:456215"/>
        <dbReference type="EC" id="6.1.1.16"/>
    </reaction>
</comment>
<evidence type="ECO:0000256" key="11">
    <source>
        <dbReference type="ARBA" id="ARBA00023146"/>
    </source>
</evidence>
<dbReference type="Pfam" id="PF01406">
    <property type="entry name" value="tRNA-synt_1e"/>
    <property type="match status" value="1"/>
</dbReference>
<evidence type="ECO:0000313" key="15">
    <source>
        <dbReference type="Proteomes" id="UP000235731"/>
    </source>
</evidence>
<feature type="short sequence motif" description="'HIGH' region" evidence="12">
    <location>
        <begin position="31"/>
        <end position="41"/>
    </location>
</feature>
<feature type="binding site" evidence="12">
    <location>
        <position position="209"/>
    </location>
    <ligand>
        <name>Zn(2+)</name>
        <dbReference type="ChEBI" id="CHEBI:29105"/>
    </ligand>
</feature>
<feature type="binding site" evidence="12">
    <location>
        <position position="269"/>
    </location>
    <ligand>
        <name>ATP</name>
        <dbReference type="ChEBI" id="CHEBI:30616"/>
    </ligand>
</feature>
<dbReference type="PANTHER" id="PTHR10890:SF3">
    <property type="entry name" value="CYSTEINE--TRNA LIGASE, CYTOPLASMIC"/>
    <property type="match status" value="1"/>
</dbReference>
<comment type="similarity">
    <text evidence="2 12">Belongs to the class-I aminoacyl-tRNA synthetase family.</text>
</comment>
<dbReference type="InterPro" id="IPR015273">
    <property type="entry name" value="Cys-tRNA-synt_Ia_DALR"/>
</dbReference>
<evidence type="ECO:0000256" key="5">
    <source>
        <dbReference type="ARBA" id="ARBA00022598"/>
    </source>
</evidence>
<evidence type="ECO:0000256" key="2">
    <source>
        <dbReference type="ARBA" id="ARBA00005594"/>
    </source>
</evidence>